<gene>
    <name evidence="1" type="primary">pxpA</name>
    <name evidence="2" type="ORF">BW733_12970</name>
</gene>
<dbReference type="Pfam" id="PF03746">
    <property type="entry name" value="LamB_YcsF"/>
    <property type="match status" value="1"/>
</dbReference>
<evidence type="ECO:0000313" key="2">
    <source>
        <dbReference type="EMBL" id="AQP51592.1"/>
    </source>
</evidence>
<comment type="catalytic activity">
    <reaction evidence="1">
        <text>5-oxo-L-proline + ATP + 2 H2O = L-glutamate + ADP + phosphate + H(+)</text>
        <dbReference type="Rhea" id="RHEA:10348"/>
        <dbReference type="ChEBI" id="CHEBI:15377"/>
        <dbReference type="ChEBI" id="CHEBI:15378"/>
        <dbReference type="ChEBI" id="CHEBI:29985"/>
        <dbReference type="ChEBI" id="CHEBI:30616"/>
        <dbReference type="ChEBI" id="CHEBI:43474"/>
        <dbReference type="ChEBI" id="CHEBI:58402"/>
        <dbReference type="ChEBI" id="CHEBI:456216"/>
        <dbReference type="EC" id="3.5.2.9"/>
    </reaction>
</comment>
<evidence type="ECO:0000256" key="1">
    <source>
        <dbReference type="HAMAP-Rule" id="MF_00691"/>
    </source>
</evidence>
<dbReference type="NCBIfam" id="NF003816">
    <property type="entry name" value="PRK05406.1-5"/>
    <property type="match status" value="1"/>
</dbReference>
<dbReference type="NCBIfam" id="NF003814">
    <property type="entry name" value="PRK05406.1-3"/>
    <property type="match status" value="1"/>
</dbReference>
<keyword evidence="1" id="KW-0067">ATP-binding</keyword>
<dbReference type="InterPro" id="IPR005501">
    <property type="entry name" value="LamB/YcsF/PxpA-like"/>
</dbReference>
<dbReference type="CDD" id="cd10787">
    <property type="entry name" value="LamB_YcsF_like"/>
    <property type="match status" value="1"/>
</dbReference>
<dbReference type="STRING" id="399497.BW733_12970"/>
<dbReference type="KEGG" id="tfa:BW733_12970"/>
<dbReference type="GO" id="GO:0017168">
    <property type="term" value="F:5-oxoprolinase (ATP-hydrolyzing) activity"/>
    <property type="evidence" value="ECO:0007669"/>
    <property type="project" value="UniProtKB-UniRule"/>
</dbReference>
<dbReference type="PANTHER" id="PTHR30292">
    <property type="entry name" value="UNCHARACTERIZED PROTEIN YBGL-RELATED"/>
    <property type="match status" value="1"/>
</dbReference>
<dbReference type="EMBL" id="CP019607">
    <property type="protein sequence ID" value="AQP51592.1"/>
    <property type="molecule type" value="Genomic_DNA"/>
</dbReference>
<organism evidence="2 3">
    <name type="scientific">Tessaracoccus flavescens</name>
    <dbReference type="NCBI Taxonomy" id="399497"/>
    <lineage>
        <taxon>Bacteria</taxon>
        <taxon>Bacillati</taxon>
        <taxon>Actinomycetota</taxon>
        <taxon>Actinomycetes</taxon>
        <taxon>Propionibacteriales</taxon>
        <taxon>Propionibacteriaceae</taxon>
        <taxon>Tessaracoccus</taxon>
    </lineage>
</organism>
<dbReference type="SUPFAM" id="SSF88713">
    <property type="entry name" value="Glycoside hydrolase/deacetylase"/>
    <property type="match status" value="1"/>
</dbReference>
<dbReference type="PANTHER" id="PTHR30292:SF0">
    <property type="entry name" value="5-OXOPROLINASE SUBUNIT A"/>
    <property type="match status" value="1"/>
</dbReference>
<dbReference type="Proteomes" id="UP000188235">
    <property type="component" value="Chromosome"/>
</dbReference>
<dbReference type="EC" id="3.5.2.9" evidence="1"/>
<dbReference type="InterPro" id="IPR011330">
    <property type="entry name" value="Glyco_hydro/deAcase_b/a-brl"/>
</dbReference>
<comment type="subunit">
    <text evidence="1">Forms a complex composed of PxpA, PxpB and PxpC.</text>
</comment>
<keyword evidence="1" id="KW-0378">Hydrolase</keyword>
<comment type="similarity">
    <text evidence="1">Belongs to the LamB/PxpA family.</text>
</comment>
<dbReference type="Gene3D" id="3.20.20.370">
    <property type="entry name" value="Glycoside hydrolase/deacetylase"/>
    <property type="match status" value="1"/>
</dbReference>
<accession>A0A1Q2CZX0</accession>
<dbReference type="GO" id="GO:0005975">
    <property type="term" value="P:carbohydrate metabolic process"/>
    <property type="evidence" value="ECO:0007669"/>
    <property type="project" value="InterPro"/>
</dbReference>
<keyword evidence="1" id="KW-0547">Nucleotide-binding</keyword>
<protein>
    <recommendedName>
        <fullName evidence="1">5-oxoprolinase subunit A</fullName>
        <shortName evidence="1">5-OPase subunit A</shortName>
        <ecNumber evidence="1">3.5.2.9</ecNumber>
    </recommendedName>
    <alternativeName>
        <fullName evidence="1">5-oxoprolinase (ATP-hydrolyzing) subunit A</fullName>
    </alternativeName>
</protein>
<dbReference type="GO" id="GO:0005524">
    <property type="term" value="F:ATP binding"/>
    <property type="evidence" value="ECO:0007669"/>
    <property type="project" value="UniProtKB-UniRule"/>
</dbReference>
<comment type="function">
    <text evidence="1">Catalyzes the cleavage of 5-oxoproline to form L-glutamate coupled to the hydrolysis of ATP to ADP and inorganic phosphate.</text>
</comment>
<dbReference type="OrthoDB" id="9773478at2"/>
<keyword evidence="3" id="KW-1185">Reference proteome</keyword>
<name>A0A1Q2CZX0_9ACTN</name>
<dbReference type="AlphaFoldDB" id="A0A1Q2CZX0"/>
<dbReference type="HAMAP" id="MF_00691">
    <property type="entry name" value="PxpA"/>
    <property type="match status" value="1"/>
</dbReference>
<reference evidence="2 3" key="1">
    <citation type="journal article" date="2008" name="Int. J. Syst. Evol. Microbiol.">
        <title>Tessaracoccus flavescens sp. nov., isolated from marine sediment.</title>
        <authorList>
            <person name="Lee D.W."/>
            <person name="Lee S.D."/>
        </authorList>
    </citation>
    <scope>NUCLEOTIDE SEQUENCE [LARGE SCALE GENOMIC DNA]</scope>
    <source>
        <strain evidence="2 3">SST-39T</strain>
    </source>
</reference>
<sequence length="251" mass="26543">MRIDLNADVGESFGRWRLGDDEAILDVVTSANVACGFHAGDPLTLSRTVASAVERGVSIGAQVSYRDLAGFGRRFLDASADELSADVLYQIGGLDGICRRIGTRVGYVKPHGALYNAIVHHEAQASAVVAAVVAYDPGLAVVGLPGSVFLQLAEAAGLRVIREGFADRRYLPDGTLQPRREEGSVLTTAAEVSDQASRLTRGTVVAADGSQIPMSVDSICVHGDTEQAHELALAVREPLEAEGVEFRSFVP</sequence>
<proteinExistence type="inferred from homology"/>
<evidence type="ECO:0000313" key="3">
    <source>
        <dbReference type="Proteomes" id="UP000188235"/>
    </source>
</evidence>